<dbReference type="PRINTS" id="PR00081">
    <property type="entry name" value="GDHRDH"/>
</dbReference>
<evidence type="ECO:0000313" key="5">
    <source>
        <dbReference type="EMBL" id="RKR75855.1"/>
    </source>
</evidence>
<dbReference type="RefSeq" id="WP_121370640.1">
    <property type="nucleotide sequence ID" value="NZ_RBKS01000001.1"/>
</dbReference>
<evidence type="ECO:0000256" key="2">
    <source>
        <dbReference type="ARBA" id="ARBA00023002"/>
    </source>
</evidence>
<dbReference type="SUPFAM" id="SSF51735">
    <property type="entry name" value="NAD(P)-binding Rossmann-fold domains"/>
    <property type="match status" value="1"/>
</dbReference>
<dbReference type="Proteomes" id="UP000280008">
    <property type="component" value="Unassembled WGS sequence"/>
</dbReference>
<dbReference type="OrthoDB" id="7064009at2"/>
<dbReference type="PRINTS" id="PR00080">
    <property type="entry name" value="SDRFAMILY"/>
</dbReference>
<dbReference type="Pfam" id="PF13561">
    <property type="entry name" value="adh_short_C2"/>
    <property type="match status" value="1"/>
</dbReference>
<organism evidence="5 6">
    <name type="scientific">Frondihabitans australicus</name>
    <dbReference type="NCBI Taxonomy" id="386892"/>
    <lineage>
        <taxon>Bacteria</taxon>
        <taxon>Bacillati</taxon>
        <taxon>Actinomycetota</taxon>
        <taxon>Actinomycetes</taxon>
        <taxon>Micrococcales</taxon>
        <taxon>Microbacteriaceae</taxon>
        <taxon>Frondihabitans</taxon>
    </lineage>
</organism>
<feature type="transmembrane region" description="Helical" evidence="3">
    <location>
        <begin position="12"/>
        <end position="37"/>
    </location>
</feature>
<keyword evidence="2" id="KW-0560">Oxidoreductase</keyword>
<comment type="similarity">
    <text evidence="1">Belongs to the short-chain dehydrogenases/reductases (SDR) family.</text>
</comment>
<gene>
    <name evidence="5" type="ORF">C8E83_3017</name>
</gene>
<dbReference type="PANTHER" id="PTHR43008">
    <property type="entry name" value="BENZIL REDUCTASE"/>
    <property type="match status" value="1"/>
</dbReference>
<dbReference type="Gene3D" id="3.40.50.720">
    <property type="entry name" value="NAD(P)-binding Rossmann-like Domain"/>
    <property type="match status" value="1"/>
</dbReference>
<keyword evidence="3" id="KW-0812">Transmembrane</keyword>
<dbReference type="PROSITE" id="PS00061">
    <property type="entry name" value="ADH_SHORT"/>
    <property type="match status" value="1"/>
</dbReference>
<protein>
    <submittedName>
        <fullName evidence="5">NAD(P)-dependent dehydrogenase (Short-subunit alcohol dehydrogenase family)</fullName>
    </submittedName>
</protein>
<proteinExistence type="inferred from homology"/>
<dbReference type="PANTHER" id="PTHR43008:SF4">
    <property type="entry name" value="CHAIN DEHYDROGENASE, PUTATIVE (AFU_ORTHOLOGUE AFUA_4G08710)-RELATED"/>
    <property type="match status" value="1"/>
</dbReference>
<feature type="domain" description="Ketoreductase" evidence="4">
    <location>
        <begin position="9"/>
        <end position="183"/>
    </location>
</feature>
<dbReference type="InterPro" id="IPR036291">
    <property type="entry name" value="NAD(P)-bd_dom_sf"/>
</dbReference>
<keyword evidence="6" id="KW-1185">Reference proteome</keyword>
<evidence type="ECO:0000256" key="1">
    <source>
        <dbReference type="ARBA" id="ARBA00006484"/>
    </source>
</evidence>
<comment type="caution">
    <text evidence="5">The sequence shown here is derived from an EMBL/GenBank/DDBJ whole genome shotgun (WGS) entry which is preliminary data.</text>
</comment>
<evidence type="ECO:0000259" key="4">
    <source>
        <dbReference type="SMART" id="SM00822"/>
    </source>
</evidence>
<dbReference type="GO" id="GO:0050664">
    <property type="term" value="F:oxidoreductase activity, acting on NAD(P)H, oxygen as acceptor"/>
    <property type="evidence" value="ECO:0007669"/>
    <property type="project" value="TreeGrafter"/>
</dbReference>
<sequence>MESATFTGKTILVTGASAGIGFSIASALVAAGGTVIITGRREQALKDAAVSLDPSAVGIRADAAEEADLDALFARITETHGHLDGLVVNAGGGRFASLETVTAADIDAALAANVRGAILTIQKALPLLGEGSSIVSTGSTAAPGGLVNFGLYSASKAALATLTRTWATELAPRGIRVNDIVPGPTRTPGLAGLSDGADPSGLLAGLAAETLFNRLIEPSEVAAAALFLLSDASSGMTGSELFVDAGQAHHH</sequence>
<dbReference type="EMBL" id="RBKS01000001">
    <property type="protein sequence ID" value="RKR75855.1"/>
    <property type="molecule type" value="Genomic_DNA"/>
</dbReference>
<dbReference type="SMART" id="SM00822">
    <property type="entry name" value="PKS_KR"/>
    <property type="match status" value="1"/>
</dbReference>
<accession>A0A495IL46</accession>
<keyword evidence="3" id="KW-0472">Membrane</keyword>
<dbReference type="InterPro" id="IPR020904">
    <property type="entry name" value="Sc_DH/Rdtase_CS"/>
</dbReference>
<evidence type="ECO:0000256" key="3">
    <source>
        <dbReference type="SAM" id="Phobius"/>
    </source>
</evidence>
<keyword evidence="3" id="KW-1133">Transmembrane helix</keyword>
<name>A0A495IL46_9MICO</name>
<dbReference type="AlphaFoldDB" id="A0A495IL46"/>
<dbReference type="InterPro" id="IPR057326">
    <property type="entry name" value="KR_dom"/>
</dbReference>
<dbReference type="CDD" id="cd05233">
    <property type="entry name" value="SDR_c"/>
    <property type="match status" value="1"/>
</dbReference>
<reference evidence="5 6" key="1">
    <citation type="submission" date="2018-10" db="EMBL/GenBank/DDBJ databases">
        <title>Sequencing the genomes of 1000 actinobacteria strains.</title>
        <authorList>
            <person name="Klenk H.-P."/>
        </authorList>
    </citation>
    <scope>NUCLEOTIDE SEQUENCE [LARGE SCALE GENOMIC DNA]</scope>
    <source>
        <strain evidence="5 6">DSM 17894</strain>
    </source>
</reference>
<dbReference type="FunFam" id="3.40.50.720:FF:000084">
    <property type="entry name" value="Short-chain dehydrogenase reductase"/>
    <property type="match status" value="1"/>
</dbReference>
<dbReference type="InterPro" id="IPR002347">
    <property type="entry name" value="SDR_fam"/>
</dbReference>
<evidence type="ECO:0000313" key="6">
    <source>
        <dbReference type="Proteomes" id="UP000280008"/>
    </source>
</evidence>